<accession>A0A0P0VU75</accession>
<proteinExistence type="predicted"/>
<dbReference type="PaxDb" id="39947-A0A0P0VU75"/>
<dbReference type="EMBL" id="AP014959">
    <property type="protein sequence ID" value="BAS82736.1"/>
    <property type="molecule type" value="Genomic_DNA"/>
</dbReference>
<dbReference type="Proteomes" id="UP000059680">
    <property type="component" value="Chromosome 3"/>
</dbReference>
<reference evidence="1 2" key="3">
    <citation type="journal article" date="2013" name="Rice">
        <title>Improvement of the Oryza sativa Nipponbare reference genome using next generation sequence and optical map data.</title>
        <authorList>
            <person name="Kawahara Y."/>
            <person name="de la Bastide M."/>
            <person name="Hamilton J.P."/>
            <person name="Kanamori H."/>
            <person name="McCombie W.R."/>
            <person name="Ouyang S."/>
            <person name="Schwartz D.C."/>
            <person name="Tanaka T."/>
            <person name="Wu J."/>
            <person name="Zhou S."/>
            <person name="Childs K.L."/>
            <person name="Davidson R.M."/>
            <person name="Lin H."/>
            <person name="Quesada-Ocampo L."/>
            <person name="Vaillancourt B."/>
            <person name="Sakai H."/>
            <person name="Lee S.S."/>
            <person name="Kim J."/>
            <person name="Numa H."/>
            <person name="Itoh T."/>
            <person name="Buell C.R."/>
            <person name="Matsumoto T."/>
        </authorList>
    </citation>
    <scope>NUCLEOTIDE SEQUENCE [LARGE SCALE GENOMIC DNA]</scope>
    <source>
        <strain evidence="2">cv. Nipponbare</strain>
    </source>
</reference>
<reference evidence="2" key="1">
    <citation type="journal article" date="2005" name="Nature">
        <title>The map-based sequence of the rice genome.</title>
        <authorList>
            <consortium name="International rice genome sequencing project (IRGSP)"/>
            <person name="Matsumoto T."/>
            <person name="Wu J."/>
            <person name="Kanamori H."/>
            <person name="Katayose Y."/>
            <person name="Fujisawa M."/>
            <person name="Namiki N."/>
            <person name="Mizuno H."/>
            <person name="Yamamoto K."/>
            <person name="Antonio B.A."/>
            <person name="Baba T."/>
            <person name="Sakata K."/>
            <person name="Nagamura Y."/>
            <person name="Aoki H."/>
            <person name="Arikawa K."/>
            <person name="Arita K."/>
            <person name="Bito T."/>
            <person name="Chiden Y."/>
            <person name="Fujitsuka N."/>
            <person name="Fukunaka R."/>
            <person name="Hamada M."/>
            <person name="Harada C."/>
            <person name="Hayashi A."/>
            <person name="Hijishita S."/>
            <person name="Honda M."/>
            <person name="Hosokawa S."/>
            <person name="Ichikawa Y."/>
            <person name="Idonuma A."/>
            <person name="Iijima M."/>
            <person name="Ikeda M."/>
            <person name="Ikeno M."/>
            <person name="Ito K."/>
            <person name="Ito S."/>
            <person name="Ito T."/>
            <person name="Ito Y."/>
            <person name="Ito Y."/>
            <person name="Iwabuchi A."/>
            <person name="Kamiya K."/>
            <person name="Karasawa W."/>
            <person name="Kurita K."/>
            <person name="Katagiri S."/>
            <person name="Kikuta A."/>
            <person name="Kobayashi H."/>
            <person name="Kobayashi N."/>
            <person name="Machita K."/>
            <person name="Maehara T."/>
            <person name="Masukawa M."/>
            <person name="Mizubayashi T."/>
            <person name="Mukai Y."/>
            <person name="Nagasaki H."/>
            <person name="Nagata Y."/>
            <person name="Naito S."/>
            <person name="Nakashima M."/>
            <person name="Nakama Y."/>
            <person name="Nakamichi Y."/>
            <person name="Nakamura M."/>
            <person name="Meguro A."/>
            <person name="Negishi M."/>
            <person name="Ohta I."/>
            <person name="Ohta T."/>
            <person name="Okamoto M."/>
            <person name="Ono N."/>
            <person name="Saji S."/>
            <person name="Sakaguchi M."/>
            <person name="Sakai K."/>
            <person name="Shibata M."/>
            <person name="Shimokawa T."/>
            <person name="Song J."/>
            <person name="Takazaki Y."/>
            <person name="Terasawa K."/>
            <person name="Tsugane M."/>
            <person name="Tsuji K."/>
            <person name="Ueda S."/>
            <person name="Waki K."/>
            <person name="Yamagata H."/>
            <person name="Yamamoto M."/>
            <person name="Yamamoto S."/>
            <person name="Yamane H."/>
            <person name="Yoshiki S."/>
            <person name="Yoshihara R."/>
            <person name="Yukawa K."/>
            <person name="Zhong H."/>
            <person name="Yano M."/>
            <person name="Yuan Q."/>
            <person name="Ouyang S."/>
            <person name="Liu J."/>
            <person name="Jones K.M."/>
            <person name="Gansberger K."/>
            <person name="Moffat K."/>
            <person name="Hill J."/>
            <person name="Bera J."/>
            <person name="Fadrosh D."/>
            <person name="Jin S."/>
            <person name="Johri S."/>
            <person name="Kim M."/>
            <person name="Overton L."/>
            <person name="Reardon M."/>
            <person name="Tsitrin T."/>
            <person name="Vuong H."/>
            <person name="Weaver B."/>
            <person name="Ciecko A."/>
            <person name="Tallon L."/>
            <person name="Jackson J."/>
            <person name="Pai G."/>
            <person name="Aken S.V."/>
            <person name="Utterback T."/>
            <person name="Reidmuller S."/>
            <person name="Feldblyum T."/>
            <person name="Hsiao J."/>
            <person name="Zismann V."/>
            <person name="Iobst S."/>
            <person name="de Vazeille A.R."/>
            <person name="Buell C.R."/>
            <person name="Ying K."/>
            <person name="Li Y."/>
            <person name="Lu T."/>
            <person name="Huang Y."/>
            <person name="Zhao Q."/>
            <person name="Feng Q."/>
            <person name="Zhang L."/>
            <person name="Zhu J."/>
            <person name="Weng Q."/>
            <person name="Mu J."/>
            <person name="Lu Y."/>
            <person name="Fan D."/>
            <person name="Liu Y."/>
            <person name="Guan J."/>
            <person name="Zhang Y."/>
            <person name="Yu S."/>
            <person name="Liu X."/>
            <person name="Zhang Y."/>
            <person name="Hong G."/>
            <person name="Han B."/>
            <person name="Choisne N."/>
            <person name="Demange N."/>
            <person name="Orjeda G."/>
            <person name="Samain S."/>
            <person name="Cattolico L."/>
            <person name="Pelletier E."/>
            <person name="Couloux A."/>
            <person name="Segurens B."/>
            <person name="Wincker P."/>
            <person name="D'Hont A."/>
            <person name="Scarpelli C."/>
            <person name="Weissenbach J."/>
            <person name="Salanoubat M."/>
            <person name="Quetier F."/>
            <person name="Yu Y."/>
            <person name="Kim H.R."/>
            <person name="Rambo T."/>
            <person name="Currie J."/>
            <person name="Collura K."/>
            <person name="Luo M."/>
            <person name="Yang T."/>
            <person name="Ammiraju J.S.S."/>
            <person name="Engler F."/>
            <person name="Soderlund C."/>
            <person name="Wing R.A."/>
            <person name="Palmer L.E."/>
            <person name="de la Bastide M."/>
            <person name="Spiegel L."/>
            <person name="Nascimento L."/>
            <person name="Zutavern T."/>
            <person name="O'Shaughnessy A."/>
            <person name="Dike S."/>
            <person name="Dedhia N."/>
            <person name="Preston R."/>
            <person name="Balija V."/>
            <person name="McCombie W.R."/>
            <person name="Chow T."/>
            <person name="Chen H."/>
            <person name="Chung M."/>
            <person name="Chen C."/>
            <person name="Shaw J."/>
            <person name="Wu H."/>
            <person name="Hsiao K."/>
            <person name="Chao Y."/>
            <person name="Chu M."/>
            <person name="Cheng C."/>
            <person name="Hour A."/>
            <person name="Lee P."/>
            <person name="Lin S."/>
            <person name="Lin Y."/>
            <person name="Liou J."/>
            <person name="Liu S."/>
            <person name="Hsing Y."/>
            <person name="Raghuvanshi S."/>
            <person name="Mohanty A."/>
            <person name="Bharti A.K."/>
            <person name="Gaur A."/>
            <person name="Gupta V."/>
            <person name="Kumar D."/>
            <person name="Ravi V."/>
            <person name="Vij S."/>
            <person name="Kapur A."/>
            <person name="Khurana P."/>
            <person name="Khurana P."/>
            <person name="Khurana J.P."/>
            <person name="Tyagi A.K."/>
            <person name="Gaikwad K."/>
            <person name="Singh A."/>
            <person name="Dalal V."/>
            <person name="Srivastava S."/>
            <person name="Dixit A."/>
            <person name="Pal A.K."/>
            <person name="Ghazi I.A."/>
            <person name="Yadav M."/>
            <person name="Pandit A."/>
            <person name="Bhargava A."/>
            <person name="Sureshbabu K."/>
            <person name="Batra K."/>
            <person name="Sharma T.R."/>
            <person name="Mohapatra T."/>
            <person name="Singh N.K."/>
            <person name="Messing J."/>
            <person name="Nelson A.B."/>
            <person name="Fuks G."/>
            <person name="Kavchok S."/>
            <person name="Keizer G."/>
            <person name="Linton E."/>
            <person name="Llaca V."/>
            <person name="Song R."/>
            <person name="Tanyolac B."/>
            <person name="Young S."/>
            <person name="Ho-Il K."/>
            <person name="Hahn J.H."/>
            <person name="Sangsakoo G."/>
            <person name="Vanavichit A."/>
            <person name="de Mattos Luiz.A.T."/>
            <person name="Zimmer P.D."/>
            <person name="Malone G."/>
            <person name="Dellagostin O."/>
            <person name="de Oliveira A.C."/>
            <person name="Bevan M."/>
            <person name="Bancroft I."/>
            <person name="Minx P."/>
            <person name="Cordum H."/>
            <person name="Wilson R."/>
            <person name="Cheng Z."/>
            <person name="Jin W."/>
            <person name="Jiang J."/>
            <person name="Leong S.A."/>
            <person name="Iwama H."/>
            <person name="Gojobori T."/>
            <person name="Itoh T."/>
            <person name="Niimura Y."/>
            <person name="Fujii Y."/>
            <person name="Habara T."/>
            <person name="Sakai H."/>
            <person name="Sato Y."/>
            <person name="Wilson G."/>
            <person name="Kumar K."/>
            <person name="McCouch S."/>
            <person name="Juretic N."/>
            <person name="Hoen D."/>
            <person name="Wright S."/>
            <person name="Bruskiewich R."/>
            <person name="Bureau T."/>
            <person name="Miyao A."/>
            <person name="Hirochika H."/>
            <person name="Nishikawa T."/>
            <person name="Kadowaki K."/>
            <person name="Sugiura M."/>
            <person name="Burr B."/>
            <person name="Sasaki T."/>
        </authorList>
    </citation>
    <scope>NUCLEOTIDE SEQUENCE [LARGE SCALE GENOMIC DNA]</scope>
    <source>
        <strain evidence="2">cv. Nipponbare</strain>
    </source>
</reference>
<protein>
    <submittedName>
        <fullName evidence="1">Os03g0192750 protein</fullName>
    </submittedName>
</protein>
<gene>
    <name evidence="1" type="ordered locus">Os03g0192750</name>
    <name evidence="1" type="ORF">OSNPB_030192750</name>
</gene>
<name>A0A0P0VU75_ORYSJ</name>
<keyword evidence="2" id="KW-1185">Reference proteome</keyword>
<dbReference type="AlphaFoldDB" id="A0A0P0VU75"/>
<dbReference type="Gramene" id="Os03t0192750-00">
    <property type="protein sequence ID" value="Os03t0192750-00"/>
    <property type="gene ID" value="Os03g0192750"/>
</dbReference>
<organism evidence="1 2">
    <name type="scientific">Oryza sativa subsp. japonica</name>
    <name type="common">Rice</name>
    <dbReference type="NCBI Taxonomy" id="39947"/>
    <lineage>
        <taxon>Eukaryota</taxon>
        <taxon>Viridiplantae</taxon>
        <taxon>Streptophyta</taxon>
        <taxon>Embryophyta</taxon>
        <taxon>Tracheophyta</taxon>
        <taxon>Spermatophyta</taxon>
        <taxon>Magnoliopsida</taxon>
        <taxon>Liliopsida</taxon>
        <taxon>Poales</taxon>
        <taxon>Poaceae</taxon>
        <taxon>BOP clade</taxon>
        <taxon>Oryzoideae</taxon>
        <taxon>Oryzeae</taxon>
        <taxon>Oryzinae</taxon>
        <taxon>Oryza</taxon>
        <taxon>Oryza sativa</taxon>
    </lineage>
</organism>
<sequence length="96" mass="10913">MIGAARSESSQVLCRTMVLLPPMKISEVYSSIALLLSPTYGTYCRRIHGQDARQAHRGWHCLRPCHRPHCSWRSPWIGMFEVRKGSCHHYSPSGCS</sequence>
<evidence type="ECO:0000313" key="1">
    <source>
        <dbReference type="EMBL" id="BAS82736.1"/>
    </source>
</evidence>
<dbReference type="eggNOG" id="ENOG502R538">
    <property type="taxonomic scope" value="Eukaryota"/>
</dbReference>
<dbReference type="InParanoid" id="A0A0P0VU75"/>
<evidence type="ECO:0000313" key="2">
    <source>
        <dbReference type="Proteomes" id="UP000059680"/>
    </source>
</evidence>
<reference evidence="1 2" key="2">
    <citation type="journal article" date="2013" name="Plant Cell Physiol.">
        <title>Rice Annotation Project Database (RAP-DB): an integrative and interactive database for rice genomics.</title>
        <authorList>
            <person name="Sakai H."/>
            <person name="Lee S.S."/>
            <person name="Tanaka T."/>
            <person name="Numa H."/>
            <person name="Kim J."/>
            <person name="Kawahara Y."/>
            <person name="Wakimoto H."/>
            <person name="Yang C.C."/>
            <person name="Iwamoto M."/>
            <person name="Abe T."/>
            <person name="Yamada Y."/>
            <person name="Muto A."/>
            <person name="Inokuchi H."/>
            <person name="Ikemura T."/>
            <person name="Matsumoto T."/>
            <person name="Sasaki T."/>
            <person name="Itoh T."/>
        </authorList>
    </citation>
    <scope>NUCLEOTIDE SEQUENCE [LARGE SCALE GENOMIC DNA]</scope>
    <source>
        <strain evidence="2">cv. Nipponbare</strain>
    </source>
</reference>